<dbReference type="Pfam" id="PF00656">
    <property type="entry name" value="Peptidase_C14"/>
    <property type="match status" value="1"/>
</dbReference>
<gene>
    <name evidence="3" type="primary">20216753</name>
    <name evidence="2" type="ORF">HELRODRAFT_87473</name>
</gene>
<feature type="domain" description="Caspase family p20" evidence="1">
    <location>
        <begin position="5"/>
        <end position="65"/>
    </location>
</feature>
<dbReference type="InterPro" id="IPR029030">
    <property type="entry name" value="Caspase-like_dom_sf"/>
</dbReference>
<dbReference type="CTD" id="20216753"/>
<evidence type="ECO:0000313" key="4">
    <source>
        <dbReference type="Proteomes" id="UP000015101"/>
    </source>
</evidence>
<dbReference type="HOGENOM" id="CLU_2711971_0_0_1"/>
<organism evidence="3 4">
    <name type="scientific">Helobdella robusta</name>
    <name type="common">Californian leech</name>
    <dbReference type="NCBI Taxonomy" id="6412"/>
    <lineage>
        <taxon>Eukaryota</taxon>
        <taxon>Metazoa</taxon>
        <taxon>Spiralia</taxon>
        <taxon>Lophotrochozoa</taxon>
        <taxon>Annelida</taxon>
        <taxon>Clitellata</taxon>
        <taxon>Hirudinea</taxon>
        <taxon>Rhynchobdellida</taxon>
        <taxon>Glossiphoniidae</taxon>
        <taxon>Helobdella</taxon>
    </lineage>
</organism>
<dbReference type="Proteomes" id="UP000015101">
    <property type="component" value="Unassembled WGS sequence"/>
</dbReference>
<evidence type="ECO:0000313" key="2">
    <source>
        <dbReference type="EMBL" id="ESN94929.1"/>
    </source>
</evidence>
<protein>
    <recommendedName>
        <fullName evidence="1">Caspase family p20 domain-containing protein</fullName>
    </recommendedName>
</protein>
<evidence type="ECO:0000259" key="1">
    <source>
        <dbReference type="PROSITE" id="PS50208"/>
    </source>
</evidence>
<dbReference type="EnsemblMetazoa" id="HelroT87473">
    <property type="protein sequence ID" value="HelroP87473"/>
    <property type="gene ID" value="HelroG87473"/>
</dbReference>
<dbReference type="InterPro" id="IPR016129">
    <property type="entry name" value="Caspase_his_AS"/>
</dbReference>
<dbReference type="InterPro" id="IPR011600">
    <property type="entry name" value="Pept_C14_caspase"/>
</dbReference>
<dbReference type="InterPro" id="IPR001309">
    <property type="entry name" value="Pept_C14_p20"/>
</dbReference>
<dbReference type="GO" id="GO:0006508">
    <property type="term" value="P:proteolysis"/>
    <property type="evidence" value="ECO:0007669"/>
    <property type="project" value="InterPro"/>
</dbReference>
<reference evidence="4" key="1">
    <citation type="submission" date="2012-12" db="EMBL/GenBank/DDBJ databases">
        <authorList>
            <person name="Hellsten U."/>
            <person name="Grimwood J."/>
            <person name="Chapman J.A."/>
            <person name="Shapiro H."/>
            <person name="Aerts A."/>
            <person name="Otillar R.P."/>
            <person name="Terry A.Y."/>
            <person name="Boore J.L."/>
            <person name="Simakov O."/>
            <person name="Marletaz F."/>
            <person name="Cho S.-J."/>
            <person name="Edsinger-Gonzales E."/>
            <person name="Havlak P."/>
            <person name="Kuo D.-H."/>
            <person name="Larsson T."/>
            <person name="Lv J."/>
            <person name="Arendt D."/>
            <person name="Savage R."/>
            <person name="Osoegawa K."/>
            <person name="de Jong P."/>
            <person name="Lindberg D.R."/>
            <person name="Seaver E.C."/>
            <person name="Weisblat D.A."/>
            <person name="Putnam N.H."/>
            <person name="Grigoriev I.V."/>
            <person name="Rokhsar D.S."/>
        </authorList>
    </citation>
    <scope>NUCLEOTIDE SEQUENCE</scope>
</reference>
<dbReference type="KEGG" id="hro:HELRODRAFT_87473"/>
<reference evidence="2 4" key="2">
    <citation type="journal article" date="2013" name="Nature">
        <title>Insights into bilaterian evolution from three spiralian genomes.</title>
        <authorList>
            <person name="Simakov O."/>
            <person name="Marletaz F."/>
            <person name="Cho S.J."/>
            <person name="Edsinger-Gonzales E."/>
            <person name="Havlak P."/>
            <person name="Hellsten U."/>
            <person name="Kuo D.H."/>
            <person name="Larsson T."/>
            <person name="Lv J."/>
            <person name="Arendt D."/>
            <person name="Savage R."/>
            <person name="Osoegawa K."/>
            <person name="de Jong P."/>
            <person name="Grimwood J."/>
            <person name="Chapman J.A."/>
            <person name="Shapiro H."/>
            <person name="Aerts A."/>
            <person name="Otillar R.P."/>
            <person name="Terry A.Y."/>
            <person name="Boore J.L."/>
            <person name="Grigoriev I.V."/>
            <person name="Lindberg D.R."/>
            <person name="Seaver E.C."/>
            <person name="Weisblat D.A."/>
            <person name="Putnam N.H."/>
            <person name="Rokhsar D.S."/>
        </authorList>
    </citation>
    <scope>NUCLEOTIDE SEQUENCE</scope>
</reference>
<name>T1G6Q6_HELRO</name>
<dbReference type="GO" id="GO:0004197">
    <property type="term" value="F:cysteine-type endopeptidase activity"/>
    <property type="evidence" value="ECO:0007669"/>
    <property type="project" value="InterPro"/>
</dbReference>
<dbReference type="PROSITE" id="PS50208">
    <property type="entry name" value="CASPASE_P20"/>
    <property type="match status" value="1"/>
</dbReference>
<dbReference type="EMBL" id="AMQM01007076">
    <property type="status" value="NOT_ANNOTATED_CDS"/>
    <property type="molecule type" value="Genomic_DNA"/>
</dbReference>
<dbReference type="AlphaFoldDB" id="T1G6Q6"/>
<proteinExistence type="predicted"/>
<dbReference type="STRING" id="6412.T1G6Q6"/>
<dbReference type="OrthoDB" id="6116485at2759"/>
<dbReference type="InterPro" id="IPR002398">
    <property type="entry name" value="Pept_C14"/>
</dbReference>
<dbReference type="PROSITE" id="PS01121">
    <property type="entry name" value="CASPASE_HIS"/>
    <property type="match status" value="1"/>
</dbReference>
<dbReference type="EMBL" id="KB097558">
    <property type="protein sequence ID" value="ESN94929.1"/>
    <property type="molecule type" value="Genomic_DNA"/>
</dbReference>
<dbReference type="InParanoid" id="T1G6Q6"/>
<dbReference type="SUPFAM" id="SSF52129">
    <property type="entry name" value="Caspase-like"/>
    <property type="match status" value="1"/>
</dbReference>
<accession>T1G6Q6</accession>
<dbReference type="GeneID" id="20216753"/>
<dbReference type="PANTHER" id="PTHR10454">
    <property type="entry name" value="CASPASE"/>
    <property type="match status" value="1"/>
</dbReference>
<sequence>DLNIKVASENHSKYDCFVMVLMSHGGQDFIYGVDDKIYLEDPLLPLSENKCKTLIGKSKLFFIQVWFVLNFTN</sequence>
<dbReference type="Gene3D" id="3.40.50.1460">
    <property type="match status" value="1"/>
</dbReference>
<reference evidence="3" key="3">
    <citation type="submission" date="2015-06" db="UniProtKB">
        <authorList>
            <consortium name="EnsemblMetazoa"/>
        </authorList>
    </citation>
    <scope>IDENTIFICATION</scope>
</reference>
<keyword evidence="4" id="KW-1185">Reference proteome</keyword>
<evidence type="ECO:0000313" key="3">
    <source>
        <dbReference type="EnsemblMetazoa" id="HelroP87473"/>
    </source>
</evidence>
<dbReference type="RefSeq" id="XP_009026965.1">
    <property type="nucleotide sequence ID" value="XM_009028717.1"/>
</dbReference>
<dbReference type="PANTHER" id="PTHR10454:SF210">
    <property type="entry name" value="CASPASE-2"/>
    <property type="match status" value="1"/>
</dbReference>